<gene>
    <name evidence="2" type="ORF">LZL92_05930</name>
</gene>
<evidence type="ECO:0000313" key="2">
    <source>
        <dbReference type="EMBL" id="MCQ9629824.1"/>
    </source>
</evidence>
<comment type="caution">
    <text evidence="2">The sequence shown here is derived from an EMBL/GenBank/DDBJ whole genome shotgun (WGS) entry which is preliminary data.</text>
</comment>
<accession>A0ABT1WTR6</accession>
<reference evidence="2 3" key="1">
    <citation type="submission" date="2021-12" db="EMBL/GenBank/DDBJ databases">
        <title>Identification and characterization of A. suis stains in western Canada.</title>
        <authorList>
            <person name="Kulathunga D.G.R.S."/>
            <person name="De Oliveira Costa M."/>
        </authorList>
    </citation>
    <scope>NUCLEOTIDE SEQUENCE [LARGE SCALE GENOMIC DNA]</scope>
    <source>
        <strain evidence="2 3">18_292</strain>
    </source>
</reference>
<dbReference type="Proteomes" id="UP001206331">
    <property type="component" value="Unassembled WGS sequence"/>
</dbReference>
<dbReference type="EMBL" id="JAJUPA010000005">
    <property type="protein sequence ID" value="MCQ9629824.1"/>
    <property type="molecule type" value="Genomic_DNA"/>
</dbReference>
<evidence type="ECO:0000313" key="3">
    <source>
        <dbReference type="Proteomes" id="UP001206331"/>
    </source>
</evidence>
<evidence type="ECO:0000259" key="1">
    <source>
        <dbReference type="Pfam" id="PF14213"/>
    </source>
</evidence>
<feature type="domain" description="DUF4325" evidence="1">
    <location>
        <begin position="25"/>
        <end position="88"/>
    </location>
</feature>
<sequence length="110" mass="12341">MTNQINIKNFSLFPGPRYKHLGKSSGEEFREEELLPKLRQHGDWIINLDGVAGYGSSFLEEAFGGCVRAGIPDEIMRNLVNKMISDDDPDLITEIKGYVEEAIARKNNGN</sequence>
<protein>
    <submittedName>
        <fullName evidence="2">STAS-like domain-containing protein</fullName>
    </submittedName>
</protein>
<keyword evidence="3" id="KW-1185">Reference proteome</keyword>
<name>A0ABT1WTR6_ACTSU</name>
<dbReference type="InterPro" id="IPR025474">
    <property type="entry name" value="DUF4325"/>
</dbReference>
<dbReference type="RefSeq" id="WP_014991293.1">
    <property type="nucleotide sequence ID" value="NZ_JAJUOY010000006.1"/>
</dbReference>
<dbReference type="Pfam" id="PF14213">
    <property type="entry name" value="DUF4325"/>
    <property type="match status" value="1"/>
</dbReference>
<proteinExistence type="predicted"/>
<organism evidence="2 3">
    <name type="scientific">Actinobacillus suis</name>
    <dbReference type="NCBI Taxonomy" id="716"/>
    <lineage>
        <taxon>Bacteria</taxon>
        <taxon>Pseudomonadati</taxon>
        <taxon>Pseudomonadota</taxon>
        <taxon>Gammaproteobacteria</taxon>
        <taxon>Pasteurellales</taxon>
        <taxon>Pasteurellaceae</taxon>
        <taxon>Actinobacillus</taxon>
    </lineage>
</organism>